<dbReference type="Pfam" id="PF00842">
    <property type="entry name" value="Ala_racemase_C"/>
    <property type="match status" value="1"/>
</dbReference>
<evidence type="ECO:0000256" key="2">
    <source>
        <dbReference type="ARBA" id="ARBA00022898"/>
    </source>
</evidence>
<evidence type="ECO:0000256" key="1">
    <source>
        <dbReference type="ARBA" id="ARBA00001933"/>
    </source>
</evidence>
<evidence type="ECO:0000259" key="4">
    <source>
        <dbReference type="SMART" id="SM01005"/>
    </source>
</evidence>
<gene>
    <name evidence="5" type="primary">alr_2</name>
    <name evidence="5" type="ORF">GCM10023322_31040</name>
</gene>
<comment type="cofactor">
    <cofactor evidence="1">
        <name>pyridoxal 5'-phosphate</name>
        <dbReference type="ChEBI" id="CHEBI:597326"/>
    </cofactor>
</comment>
<dbReference type="PRINTS" id="PR00992">
    <property type="entry name" value="ALARACEMASE"/>
</dbReference>
<dbReference type="EMBL" id="BAABJQ010000007">
    <property type="protein sequence ID" value="GAA5185913.1"/>
    <property type="molecule type" value="Genomic_DNA"/>
</dbReference>
<sequence>MLRTEAVIDLSAIEANVARLAAATFAQQTRGQVMALVSADGYGHGMLPCARAALAGGATWLGAATVSEALALRDAGITAPVFTWSWAPDDLARAIDAEIDLAVSGLGQLNAVRAVANELDLMARIHLEVDTGLRHSGSGLADWPDLLDAAAKAQAQAEVVVIGVWSQLTHADEPDHRANDAQLNAFHDALHQAARHGIVPEVRHLANSAGTLALPGTHFDLVRAGTAVYGLSPIPLRGDLGLVPAMTLRSTVMRTKRVGAGQGASGRETTLAVVPLGYGDGIPRSAVGAAPVSIAGTRFTISGPVGIDQFVVDARTVLVSEGDVAVLFGPGRDGEPLAQDWADATGTVHTEIVARIGPRVPRTYTGGTTA</sequence>
<feature type="domain" description="Alanine racemase C-terminal" evidence="4">
    <location>
        <begin position="245"/>
        <end position="365"/>
    </location>
</feature>
<dbReference type="InterPro" id="IPR000821">
    <property type="entry name" value="Ala_racemase"/>
</dbReference>
<dbReference type="InterPro" id="IPR009006">
    <property type="entry name" value="Ala_racemase/Decarboxylase_C"/>
</dbReference>
<keyword evidence="3" id="KW-0413">Isomerase</keyword>
<dbReference type="InterPro" id="IPR029066">
    <property type="entry name" value="PLP-binding_barrel"/>
</dbReference>
<dbReference type="NCBIfam" id="TIGR00492">
    <property type="entry name" value="alr"/>
    <property type="match status" value="1"/>
</dbReference>
<dbReference type="SUPFAM" id="SSF50621">
    <property type="entry name" value="Alanine racemase C-terminal domain-like"/>
    <property type="match status" value="1"/>
</dbReference>
<dbReference type="InterPro" id="IPR001608">
    <property type="entry name" value="Ala_racemase_N"/>
</dbReference>
<dbReference type="PANTHER" id="PTHR30511:SF0">
    <property type="entry name" value="ALANINE RACEMASE, CATABOLIC-RELATED"/>
    <property type="match status" value="1"/>
</dbReference>
<dbReference type="SUPFAM" id="SSF51419">
    <property type="entry name" value="PLP-binding barrel"/>
    <property type="match status" value="1"/>
</dbReference>
<dbReference type="Proteomes" id="UP001501570">
    <property type="component" value="Unassembled WGS sequence"/>
</dbReference>
<dbReference type="SMART" id="SM01005">
    <property type="entry name" value="Ala_racemase_C"/>
    <property type="match status" value="1"/>
</dbReference>
<dbReference type="Pfam" id="PF01168">
    <property type="entry name" value="Ala_racemase_N"/>
    <property type="match status" value="1"/>
</dbReference>
<keyword evidence="2" id="KW-0663">Pyridoxal phosphate</keyword>
<dbReference type="InterPro" id="IPR011079">
    <property type="entry name" value="Ala_racemase_C"/>
</dbReference>
<reference evidence="6" key="1">
    <citation type="journal article" date="2019" name="Int. J. Syst. Evol. Microbiol.">
        <title>The Global Catalogue of Microorganisms (GCM) 10K type strain sequencing project: providing services to taxonomists for standard genome sequencing and annotation.</title>
        <authorList>
            <consortium name="The Broad Institute Genomics Platform"/>
            <consortium name="The Broad Institute Genome Sequencing Center for Infectious Disease"/>
            <person name="Wu L."/>
            <person name="Ma J."/>
        </authorList>
    </citation>
    <scope>NUCLEOTIDE SEQUENCE [LARGE SCALE GENOMIC DNA]</scope>
    <source>
        <strain evidence="6">JCM 18304</strain>
    </source>
</reference>
<accession>A0ABP9RSH0</accession>
<dbReference type="RefSeq" id="WP_345630168.1">
    <property type="nucleotide sequence ID" value="NZ_BAABJQ010000007.1"/>
</dbReference>
<evidence type="ECO:0000313" key="6">
    <source>
        <dbReference type="Proteomes" id="UP001501570"/>
    </source>
</evidence>
<dbReference type="PANTHER" id="PTHR30511">
    <property type="entry name" value="ALANINE RACEMASE"/>
    <property type="match status" value="1"/>
</dbReference>
<evidence type="ECO:0000313" key="5">
    <source>
        <dbReference type="EMBL" id="GAA5185913.1"/>
    </source>
</evidence>
<evidence type="ECO:0000256" key="3">
    <source>
        <dbReference type="ARBA" id="ARBA00023235"/>
    </source>
</evidence>
<comment type="caution">
    <text evidence="5">The sequence shown here is derived from an EMBL/GenBank/DDBJ whole genome shotgun (WGS) entry which is preliminary data.</text>
</comment>
<protein>
    <submittedName>
        <fullName evidence="5">Alanine racemase</fullName>
    </submittedName>
</protein>
<keyword evidence="6" id="KW-1185">Reference proteome</keyword>
<name>A0ABP9RSH0_9ACTN</name>
<proteinExistence type="predicted"/>
<dbReference type="Gene3D" id="3.20.20.10">
    <property type="entry name" value="Alanine racemase"/>
    <property type="match status" value="1"/>
</dbReference>
<dbReference type="CDD" id="cd00430">
    <property type="entry name" value="PLPDE_III_AR"/>
    <property type="match status" value="1"/>
</dbReference>
<dbReference type="Gene3D" id="2.40.37.10">
    <property type="entry name" value="Lyase, Ornithine Decarboxylase, Chain A, domain 1"/>
    <property type="match status" value="1"/>
</dbReference>
<organism evidence="5 6">
    <name type="scientific">Rugosimonospora acidiphila</name>
    <dbReference type="NCBI Taxonomy" id="556531"/>
    <lineage>
        <taxon>Bacteria</taxon>
        <taxon>Bacillati</taxon>
        <taxon>Actinomycetota</taxon>
        <taxon>Actinomycetes</taxon>
        <taxon>Micromonosporales</taxon>
        <taxon>Micromonosporaceae</taxon>
        <taxon>Rugosimonospora</taxon>
    </lineage>
</organism>